<protein>
    <submittedName>
        <fullName evidence="2">Uncharacterized protein</fullName>
    </submittedName>
</protein>
<accession>A0A375HWY5</accession>
<feature type="region of interest" description="Disordered" evidence="1">
    <location>
        <begin position="1"/>
        <end position="32"/>
    </location>
</feature>
<reference evidence="2 3" key="1">
    <citation type="submission" date="2018-01" db="EMBL/GenBank/DDBJ databases">
        <authorList>
            <person name="Clerissi C."/>
        </authorList>
    </citation>
    <scope>NUCLEOTIDE SEQUENCE [LARGE SCALE GENOMIC DNA]</scope>
    <source>
        <strain evidence="2">Cupriavidus taiwanensis STM 6160</strain>
        <plasmid evidence="3">iii</plasmid>
    </source>
</reference>
<organism evidence="2 3">
    <name type="scientific">Cupriavidus neocaledonicus</name>
    <dbReference type="NCBI Taxonomy" id="1040979"/>
    <lineage>
        <taxon>Bacteria</taxon>
        <taxon>Pseudomonadati</taxon>
        <taxon>Pseudomonadota</taxon>
        <taxon>Betaproteobacteria</taxon>
        <taxon>Burkholderiales</taxon>
        <taxon>Burkholderiaceae</taxon>
        <taxon>Cupriavidus</taxon>
    </lineage>
</organism>
<keyword evidence="2" id="KW-0614">Plasmid</keyword>
<evidence type="ECO:0000313" key="2">
    <source>
        <dbReference type="EMBL" id="SPD62659.1"/>
    </source>
</evidence>
<name>A0A375HWY5_9BURK</name>
<dbReference type="Proteomes" id="UP000255168">
    <property type="component" value="Plasmid III"/>
</dbReference>
<proteinExistence type="predicted"/>
<gene>
    <name evidence="2" type="ORF">CBM2607_P20086</name>
</gene>
<evidence type="ECO:0000313" key="3">
    <source>
        <dbReference type="Proteomes" id="UP000255168"/>
    </source>
</evidence>
<geneLocation type="plasmid" evidence="3">
    <name>iii</name>
</geneLocation>
<dbReference type="EMBL" id="LT984808">
    <property type="protein sequence ID" value="SPD62659.1"/>
    <property type="molecule type" value="Genomic_DNA"/>
</dbReference>
<evidence type="ECO:0000256" key="1">
    <source>
        <dbReference type="SAM" id="MobiDB-lite"/>
    </source>
</evidence>
<sequence length="32" mass="3653">MLETGRDRLTTAPPAEWVSPDHAHLRGPSYYQ</sequence>
<dbReference type="AlphaFoldDB" id="A0A375HWY5"/>